<dbReference type="FunFam" id="3.30.465.10:FF:000016">
    <property type="entry name" value="probable D-lactate dehydrogenase, mitochondrial"/>
    <property type="match status" value="1"/>
</dbReference>
<dbReference type="FunFam" id="1.10.45.10:FF:000001">
    <property type="entry name" value="D-lactate dehydrogenase mitochondrial"/>
    <property type="match status" value="1"/>
</dbReference>
<organism evidence="9 10">
    <name type="scientific">Paenibacillus alvei TS-15</name>
    <dbReference type="NCBI Taxonomy" id="1117108"/>
    <lineage>
        <taxon>Bacteria</taxon>
        <taxon>Bacillati</taxon>
        <taxon>Bacillota</taxon>
        <taxon>Bacilli</taxon>
        <taxon>Bacillales</taxon>
        <taxon>Paenibacillaceae</taxon>
        <taxon>Paenibacillus</taxon>
    </lineage>
</organism>
<protein>
    <recommendedName>
        <fullName evidence="7">D-lactate dehydrogenase (cytochrome)</fullName>
        <ecNumber evidence="7">1.1.2.4</ecNumber>
    </recommendedName>
</protein>
<dbReference type="InterPro" id="IPR006094">
    <property type="entry name" value="Oxid_FAD_bind_N"/>
</dbReference>
<dbReference type="InterPro" id="IPR016169">
    <property type="entry name" value="FAD-bd_PCMH_sub2"/>
</dbReference>
<dbReference type="eggNOG" id="COG0277">
    <property type="taxonomic scope" value="Bacteria"/>
</dbReference>
<dbReference type="PANTHER" id="PTHR11748:SF111">
    <property type="entry name" value="D-LACTATE DEHYDROGENASE, MITOCHONDRIAL-RELATED"/>
    <property type="match status" value="1"/>
</dbReference>
<dbReference type="GO" id="GO:0008720">
    <property type="term" value="F:D-lactate dehydrogenase (NAD+) activity"/>
    <property type="evidence" value="ECO:0007669"/>
    <property type="project" value="TreeGrafter"/>
</dbReference>
<dbReference type="InterPro" id="IPR004113">
    <property type="entry name" value="FAD-bd_oxidored_4_C"/>
</dbReference>
<dbReference type="InterPro" id="IPR016164">
    <property type="entry name" value="FAD-linked_Oxase-like_C"/>
</dbReference>
<keyword evidence="6" id="KW-0560">Oxidoreductase</keyword>
<evidence type="ECO:0000256" key="7">
    <source>
        <dbReference type="ARBA" id="ARBA00038897"/>
    </source>
</evidence>
<dbReference type="GO" id="GO:0071949">
    <property type="term" value="F:FAD binding"/>
    <property type="evidence" value="ECO:0007669"/>
    <property type="project" value="InterPro"/>
</dbReference>
<dbReference type="Pfam" id="PF02913">
    <property type="entry name" value="FAD-oxidase_C"/>
    <property type="match status" value="1"/>
</dbReference>
<dbReference type="EMBL" id="ATMT01000035">
    <property type="protein sequence ID" value="EPY07499.1"/>
    <property type="molecule type" value="Genomic_DNA"/>
</dbReference>
<dbReference type="Gene3D" id="3.30.70.2740">
    <property type="match status" value="1"/>
</dbReference>
<dbReference type="Gene3D" id="3.30.465.10">
    <property type="match status" value="1"/>
</dbReference>
<comment type="similarity">
    <text evidence="2">Belongs to the FAD-binding oxidoreductase/transferase type 4 family.</text>
</comment>
<dbReference type="InterPro" id="IPR016166">
    <property type="entry name" value="FAD-bd_PCMH"/>
</dbReference>
<evidence type="ECO:0000256" key="3">
    <source>
        <dbReference type="ARBA" id="ARBA00022630"/>
    </source>
</evidence>
<evidence type="ECO:0000313" key="9">
    <source>
        <dbReference type="EMBL" id="EPY07499.1"/>
    </source>
</evidence>
<evidence type="ECO:0000256" key="5">
    <source>
        <dbReference type="ARBA" id="ARBA00022946"/>
    </source>
</evidence>
<dbReference type="Gene3D" id="1.10.45.10">
    <property type="entry name" value="Vanillyl-alcohol Oxidase, Chain A, domain 4"/>
    <property type="match status" value="1"/>
</dbReference>
<sequence>MSIIDDLSKIILDESRISNHYQLLLEHGKDQSSYHPVHLPDVVVFPKNKDEIRDIVKYSFESNIPIVPFGLGSSVEGQVIPVQGGISLDLTRMNRILEIHPDDFVVKVEPGVTRNQLNQALKQHNLFFPVDPAVDATIGGMAATNASGTNAVKYGAMKDQVLGLEVILANGDVISTGGSYIKSAAGYNLSGLFVGSEGTLGIFTELILRVYSIPEHTITLRAAFPDVLNASKSVVKMMKENLSIGCVELVDEKTVSAINRFKNMELSPHPQLFLELSGKENIVHNDLIIAKEIIMTEGCTDIEYALNPQEREQLWAARHEAAFAIQSLEPHKRLLATDVCVPITGLPKAIQYTRQIMDEHQLEGAILGHVGDGNFHAVFAVDPDNESDVQRAKAINDAIVDYALKNRGTCSGEHGIGIGKMKYLHQQHGNLLLTMSEIKKLFDSKNILNPGKMIV</sequence>
<dbReference type="GO" id="GO:1903457">
    <property type="term" value="P:lactate catabolic process"/>
    <property type="evidence" value="ECO:0007669"/>
    <property type="project" value="TreeGrafter"/>
</dbReference>
<feature type="domain" description="FAD-binding PCMH-type" evidence="8">
    <location>
        <begin position="36"/>
        <end position="213"/>
    </location>
</feature>
<evidence type="ECO:0000259" key="8">
    <source>
        <dbReference type="PROSITE" id="PS51387"/>
    </source>
</evidence>
<dbReference type="Pfam" id="PF01565">
    <property type="entry name" value="FAD_binding_4"/>
    <property type="match status" value="1"/>
</dbReference>
<evidence type="ECO:0000256" key="4">
    <source>
        <dbReference type="ARBA" id="ARBA00022827"/>
    </source>
</evidence>
<dbReference type="InterPro" id="IPR016171">
    <property type="entry name" value="Vanillyl_alc_oxidase_C-sub2"/>
</dbReference>
<dbReference type="FunFam" id="3.30.70.2740:FF:000001">
    <property type="entry name" value="D-lactate dehydrogenase mitochondrial"/>
    <property type="match status" value="1"/>
</dbReference>
<dbReference type="AlphaFoldDB" id="S9SS36"/>
<dbReference type="PATRIC" id="fig|1117108.3.peg.1942"/>
<comment type="caution">
    <text evidence="9">The sequence shown here is derived from an EMBL/GenBank/DDBJ whole genome shotgun (WGS) entry which is preliminary data.</text>
</comment>
<dbReference type="PROSITE" id="PS51387">
    <property type="entry name" value="FAD_PCMH"/>
    <property type="match status" value="1"/>
</dbReference>
<dbReference type="SUPFAM" id="SSF56176">
    <property type="entry name" value="FAD-binding/transporter-associated domain-like"/>
    <property type="match status" value="1"/>
</dbReference>
<keyword evidence="3" id="KW-0285">Flavoprotein</keyword>
<gene>
    <name evidence="9" type="ORF">PAALTS15_09319</name>
</gene>
<reference evidence="9 10" key="1">
    <citation type="submission" date="2013-05" db="EMBL/GenBank/DDBJ databases">
        <authorList>
            <person name="Strain E.A."/>
            <person name="Brown E."/>
            <person name="Allard M.W."/>
            <person name="Luo Y.L."/>
        </authorList>
    </citation>
    <scope>NUCLEOTIDE SEQUENCE [LARGE SCALE GENOMIC DNA]</scope>
    <source>
        <strain evidence="9 10">TS-15</strain>
    </source>
</reference>
<evidence type="ECO:0000256" key="6">
    <source>
        <dbReference type="ARBA" id="ARBA00023002"/>
    </source>
</evidence>
<dbReference type="EC" id="1.1.2.4" evidence="7"/>
<evidence type="ECO:0000256" key="2">
    <source>
        <dbReference type="ARBA" id="ARBA00008000"/>
    </source>
</evidence>
<name>S9SS36_PAEAL</name>
<dbReference type="InterPro" id="IPR036318">
    <property type="entry name" value="FAD-bd_PCMH-like_sf"/>
</dbReference>
<dbReference type="PANTHER" id="PTHR11748">
    <property type="entry name" value="D-LACTATE DEHYDROGENASE"/>
    <property type="match status" value="1"/>
</dbReference>
<keyword evidence="5" id="KW-0809">Transit peptide</keyword>
<comment type="cofactor">
    <cofactor evidence="1">
        <name>FAD</name>
        <dbReference type="ChEBI" id="CHEBI:57692"/>
    </cofactor>
</comment>
<keyword evidence="4" id="KW-0274">FAD</keyword>
<accession>S9SS36</accession>
<evidence type="ECO:0000313" key="10">
    <source>
        <dbReference type="Proteomes" id="UP000015344"/>
    </source>
</evidence>
<dbReference type="Proteomes" id="UP000015344">
    <property type="component" value="Unassembled WGS sequence"/>
</dbReference>
<dbReference type="GO" id="GO:0004458">
    <property type="term" value="F:D-lactate dehydrogenase (cytochrome) activity"/>
    <property type="evidence" value="ECO:0007669"/>
    <property type="project" value="UniProtKB-EC"/>
</dbReference>
<proteinExistence type="inferred from homology"/>
<dbReference type="SUPFAM" id="SSF55103">
    <property type="entry name" value="FAD-linked oxidases, C-terminal domain"/>
    <property type="match status" value="1"/>
</dbReference>
<evidence type="ECO:0000256" key="1">
    <source>
        <dbReference type="ARBA" id="ARBA00001974"/>
    </source>
</evidence>